<evidence type="ECO:0000256" key="1">
    <source>
        <dbReference type="ARBA" id="ARBA00022801"/>
    </source>
</evidence>
<dbReference type="PRINTS" id="PR00412">
    <property type="entry name" value="EPOXHYDRLASE"/>
</dbReference>
<dbReference type="Pfam" id="PF00561">
    <property type="entry name" value="Abhydrolase_1"/>
    <property type="match status" value="1"/>
</dbReference>
<gene>
    <name evidence="3" type="ORF">J2X11_000730</name>
</gene>
<keyword evidence="4" id="KW-1185">Reference proteome</keyword>
<dbReference type="RefSeq" id="WP_309966891.1">
    <property type="nucleotide sequence ID" value="NZ_JAVDWH010000001.1"/>
</dbReference>
<dbReference type="Gene3D" id="3.40.50.1820">
    <property type="entry name" value="alpha/beta hydrolase"/>
    <property type="match status" value="1"/>
</dbReference>
<dbReference type="InterPro" id="IPR029058">
    <property type="entry name" value="AB_hydrolase_fold"/>
</dbReference>
<protein>
    <submittedName>
        <fullName evidence="3">Pimeloyl-ACP methyl ester carboxylesterase</fullName>
    </submittedName>
</protein>
<evidence type="ECO:0000259" key="2">
    <source>
        <dbReference type="Pfam" id="PF00561"/>
    </source>
</evidence>
<dbReference type="EMBL" id="JAVDWH010000001">
    <property type="protein sequence ID" value="MDR7085891.1"/>
    <property type="molecule type" value="Genomic_DNA"/>
</dbReference>
<reference evidence="3 4" key="1">
    <citation type="submission" date="2023-07" db="EMBL/GenBank/DDBJ databases">
        <title>Sorghum-associated microbial communities from plants grown in Nebraska, USA.</title>
        <authorList>
            <person name="Schachtman D."/>
        </authorList>
    </citation>
    <scope>NUCLEOTIDE SEQUENCE [LARGE SCALE GENOMIC DNA]</scope>
    <source>
        <strain evidence="3 4">BE248</strain>
    </source>
</reference>
<name>A0ABU1UL43_9ACTN</name>
<comment type="caution">
    <text evidence="3">The sequence shown here is derived from an EMBL/GenBank/DDBJ whole genome shotgun (WGS) entry which is preliminary data.</text>
</comment>
<accession>A0ABU1UL43</accession>
<dbReference type="SUPFAM" id="SSF53474">
    <property type="entry name" value="alpha/beta-Hydrolases"/>
    <property type="match status" value="1"/>
</dbReference>
<keyword evidence="1" id="KW-0378">Hydrolase</keyword>
<dbReference type="InterPro" id="IPR000073">
    <property type="entry name" value="AB_hydrolase_1"/>
</dbReference>
<sequence>MTFDETTPVTVGEMTFDVRFDGPEDGTPVMLLHGFPETSLSWSAITPLLVASGLRVIAPNQRGYSPGARPLEVADYATDVLADDVVAIADALGLGTFHLVGHDWGGAVAWVAAANHGDRLESLTAVSVPHLAAYGAALVGDPDQQQRASYIGLLRQEGKAEHLLLENDGERLFAMYGDAVPADQASGYVAHLSEPGALTAALNWYRAMGADLASLPAVTVPTTYVWSDQDLAIGRVPAEQCAEFVDADYRFIELNGMTHWIPEQSPDVLAAAIIARVQG</sequence>
<proteinExistence type="predicted"/>
<evidence type="ECO:0000313" key="3">
    <source>
        <dbReference type="EMBL" id="MDR7085891.1"/>
    </source>
</evidence>
<dbReference type="Proteomes" id="UP001257739">
    <property type="component" value="Unassembled WGS sequence"/>
</dbReference>
<organism evidence="3 4">
    <name type="scientific">Aeromicrobium panaciterrae</name>
    <dbReference type="NCBI Taxonomy" id="363861"/>
    <lineage>
        <taxon>Bacteria</taxon>
        <taxon>Bacillati</taxon>
        <taxon>Actinomycetota</taxon>
        <taxon>Actinomycetes</taxon>
        <taxon>Propionibacteriales</taxon>
        <taxon>Nocardioidaceae</taxon>
        <taxon>Aeromicrobium</taxon>
    </lineage>
</organism>
<feature type="domain" description="AB hydrolase-1" evidence="2">
    <location>
        <begin position="28"/>
        <end position="261"/>
    </location>
</feature>
<dbReference type="PANTHER" id="PTHR43329">
    <property type="entry name" value="EPOXIDE HYDROLASE"/>
    <property type="match status" value="1"/>
</dbReference>
<evidence type="ECO:0000313" key="4">
    <source>
        <dbReference type="Proteomes" id="UP001257739"/>
    </source>
</evidence>
<dbReference type="InterPro" id="IPR000639">
    <property type="entry name" value="Epox_hydrolase-like"/>
</dbReference>